<evidence type="ECO:0000313" key="4">
    <source>
        <dbReference type="EMBL" id="MBD1270975.1"/>
    </source>
</evidence>
<sequence>MTLARRVVATVGVVLTLTVASACSGDEDQPDGPVVNVPGKVGESSRTVDPDDLTTPQDDYNEVDREFVEMMVPHHQQAVEMSALAAKHAKDSEVAGFAQRISDTQRTEIETMQNWLRDRDLPEAPLEATGEHATHMQGMLTPEQLDELAAARGTAFDKLFVRRMIAHHEGALAMADRALSDGIDTTNRGFAADVAASQSAEVARLNQILATL</sequence>
<dbReference type="EMBL" id="JACWMT010000002">
    <property type="protein sequence ID" value="MBD1270975.1"/>
    <property type="molecule type" value="Genomic_DNA"/>
</dbReference>
<dbReference type="Proteomes" id="UP000587211">
    <property type="component" value="Unassembled WGS sequence"/>
</dbReference>
<feature type="domain" description="DUF305" evidence="3">
    <location>
        <begin position="64"/>
        <end position="209"/>
    </location>
</feature>
<evidence type="ECO:0000256" key="1">
    <source>
        <dbReference type="SAM" id="MobiDB-lite"/>
    </source>
</evidence>
<feature type="chain" id="PRO_5034655920" evidence="2">
    <location>
        <begin position="23"/>
        <end position="212"/>
    </location>
</feature>
<dbReference type="Gene3D" id="1.20.1260.10">
    <property type="match status" value="1"/>
</dbReference>
<evidence type="ECO:0000256" key="2">
    <source>
        <dbReference type="SAM" id="SignalP"/>
    </source>
</evidence>
<comment type="caution">
    <text evidence="4">The sequence shown here is derived from an EMBL/GenBank/DDBJ whole genome shotgun (WGS) entry which is preliminary data.</text>
</comment>
<evidence type="ECO:0000259" key="3">
    <source>
        <dbReference type="Pfam" id="PF03713"/>
    </source>
</evidence>
<gene>
    <name evidence="5" type="ORF">BJ975_001742</name>
    <name evidence="4" type="ORF">IDH50_12090</name>
</gene>
<proteinExistence type="predicted"/>
<protein>
    <submittedName>
        <fullName evidence="4">DUF305 domain-containing protein</fullName>
    </submittedName>
    <submittedName>
        <fullName evidence="5">Uncharacterized protein (DUF305 family)</fullName>
    </submittedName>
</protein>
<keyword evidence="6" id="KW-1185">Reference proteome</keyword>
<accession>A0A8I0FUQ7</accession>
<evidence type="ECO:0000313" key="6">
    <source>
        <dbReference type="Proteomes" id="UP000587211"/>
    </source>
</evidence>
<name>A0A8I0FUQ7_9ACTN</name>
<dbReference type="AlphaFoldDB" id="A0A8I0FUQ7"/>
<dbReference type="Proteomes" id="UP000659061">
    <property type="component" value="Unassembled WGS sequence"/>
</dbReference>
<dbReference type="RefSeq" id="WP_179425004.1">
    <property type="nucleotide sequence ID" value="NZ_BAAAMP010000001.1"/>
</dbReference>
<organism evidence="4 7">
    <name type="scientific">Aeromicrobium tamlense</name>
    <dbReference type="NCBI Taxonomy" id="375541"/>
    <lineage>
        <taxon>Bacteria</taxon>
        <taxon>Bacillati</taxon>
        <taxon>Actinomycetota</taxon>
        <taxon>Actinomycetes</taxon>
        <taxon>Propionibacteriales</taxon>
        <taxon>Nocardioidaceae</taxon>
        <taxon>Aeromicrobium</taxon>
    </lineage>
</organism>
<dbReference type="PANTHER" id="PTHR36933:SF1">
    <property type="entry name" value="SLL0788 PROTEIN"/>
    <property type="match status" value="1"/>
</dbReference>
<feature type="signal peptide" evidence="2">
    <location>
        <begin position="1"/>
        <end position="22"/>
    </location>
</feature>
<dbReference type="InterPro" id="IPR012347">
    <property type="entry name" value="Ferritin-like"/>
</dbReference>
<evidence type="ECO:0000313" key="7">
    <source>
        <dbReference type="Proteomes" id="UP000659061"/>
    </source>
</evidence>
<dbReference type="Pfam" id="PF03713">
    <property type="entry name" value="DUF305"/>
    <property type="match status" value="1"/>
</dbReference>
<reference evidence="5 6" key="1">
    <citation type="submission" date="2020-07" db="EMBL/GenBank/DDBJ databases">
        <title>Sequencing the genomes of 1000 actinobacteria strains.</title>
        <authorList>
            <person name="Klenk H.-P."/>
        </authorList>
    </citation>
    <scope>NUCLEOTIDE SEQUENCE [LARGE SCALE GENOMIC DNA]</scope>
    <source>
        <strain evidence="5 6">DSM 19087</strain>
    </source>
</reference>
<keyword evidence="2" id="KW-0732">Signal</keyword>
<dbReference type="InterPro" id="IPR005183">
    <property type="entry name" value="DUF305_CopM-like"/>
</dbReference>
<dbReference type="PANTHER" id="PTHR36933">
    <property type="entry name" value="SLL0788 PROTEIN"/>
    <property type="match status" value="1"/>
</dbReference>
<dbReference type="EMBL" id="JACBZN010000001">
    <property type="protein sequence ID" value="NYI38367.1"/>
    <property type="molecule type" value="Genomic_DNA"/>
</dbReference>
<feature type="region of interest" description="Disordered" evidence="1">
    <location>
        <begin position="25"/>
        <end position="57"/>
    </location>
</feature>
<reference evidence="4" key="2">
    <citation type="submission" date="2020-09" db="EMBL/GenBank/DDBJ databases">
        <title>Novel species in genus Aeromicrobium.</title>
        <authorList>
            <person name="Zhang G."/>
        </authorList>
    </citation>
    <scope>NUCLEOTIDE SEQUENCE</scope>
    <source>
        <strain evidence="4">SSW1-57</strain>
    </source>
</reference>
<dbReference type="PROSITE" id="PS51257">
    <property type="entry name" value="PROKAR_LIPOPROTEIN"/>
    <property type="match status" value="1"/>
</dbReference>
<evidence type="ECO:0000313" key="5">
    <source>
        <dbReference type="EMBL" id="NYI38367.1"/>
    </source>
</evidence>